<evidence type="ECO:0000259" key="1">
    <source>
        <dbReference type="PROSITE" id="PS50943"/>
    </source>
</evidence>
<dbReference type="InterPro" id="IPR011990">
    <property type="entry name" value="TPR-like_helical_dom_sf"/>
</dbReference>
<dbReference type="SUPFAM" id="SSF48452">
    <property type="entry name" value="TPR-like"/>
    <property type="match status" value="1"/>
</dbReference>
<dbReference type="InterPro" id="IPR053163">
    <property type="entry name" value="HTH-type_regulator_Rgg"/>
</dbReference>
<name>A0A0D0H478_LEVBR</name>
<dbReference type="GO" id="GO:0003677">
    <property type="term" value="F:DNA binding"/>
    <property type="evidence" value="ECO:0007669"/>
    <property type="project" value="InterPro"/>
</dbReference>
<dbReference type="SUPFAM" id="SSF47413">
    <property type="entry name" value="lambda repressor-like DNA-binding domains"/>
    <property type="match status" value="1"/>
</dbReference>
<organism evidence="2 3">
    <name type="scientific">Levilactobacillus brevis</name>
    <name type="common">Lactobacillus brevis</name>
    <dbReference type="NCBI Taxonomy" id="1580"/>
    <lineage>
        <taxon>Bacteria</taxon>
        <taxon>Bacillati</taxon>
        <taxon>Bacillota</taxon>
        <taxon>Bacilli</taxon>
        <taxon>Lactobacillales</taxon>
        <taxon>Lactobacillaceae</taxon>
        <taxon>Levilactobacillus</taxon>
    </lineage>
</organism>
<dbReference type="Pfam" id="PF01381">
    <property type="entry name" value="HTH_3"/>
    <property type="match status" value="1"/>
</dbReference>
<dbReference type="Proteomes" id="UP000217918">
    <property type="component" value="Unassembled WGS sequence"/>
</dbReference>
<feature type="domain" description="HTH cro/C1-type" evidence="1">
    <location>
        <begin position="14"/>
        <end position="63"/>
    </location>
</feature>
<proteinExistence type="predicted"/>
<dbReference type="SMART" id="SM00530">
    <property type="entry name" value="HTH_XRE"/>
    <property type="match status" value="1"/>
</dbReference>
<sequence>MADFMNIDIFIETRKRLHLSQNQLAAGICTQATLSKFERNGKVPSLKILLQLCDRLELTLNDLFPLNHDEDSVRSRTLEEAEFQLLVEEYDQVRANLAKLGDPTKGTSTFQLRFYFIRGYVTALSGGAIADALYDFSQILNRLDEGHHSMYTLLAYTGMGLAYSQEGDLDAATFYFNKGASQIHQTTFKNRHNIWRTLNIIYYTGQFLGETGEVARSNDLLSYGVEICKDYHVTYYLARILYQRARNYRQTNGATAQITQDIQDAAAFARLNRNTKLLAQIAAFNAGA</sequence>
<protein>
    <submittedName>
        <fullName evidence="2">XRE family transcriptional regulator</fullName>
    </submittedName>
</protein>
<dbReference type="AlphaFoldDB" id="A0A0D0H478"/>
<dbReference type="Gene3D" id="1.25.40.10">
    <property type="entry name" value="Tetratricopeptide repeat domain"/>
    <property type="match status" value="1"/>
</dbReference>
<dbReference type="InterPro" id="IPR010982">
    <property type="entry name" value="Lambda_DNA-bd_dom_sf"/>
</dbReference>
<dbReference type="EMBL" id="NVYO01000001">
    <property type="protein sequence ID" value="PBQ24525.1"/>
    <property type="molecule type" value="Genomic_DNA"/>
</dbReference>
<gene>
    <name evidence="2" type="ORF">CNR29_11065</name>
</gene>
<evidence type="ECO:0000313" key="2">
    <source>
        <dbReference type="EMBL" id="PBQ24525.1"/>
    </source>
</evidence>
<dbReference type="PANTHER" id="PTHR37038:SF14">
    <property type="entry name" value="TRANSCRIPTIONAL ACTIVATOR"/>
    <property type="match status" value="1"/>
</dbReference>
<dbReference type="PANTHER" id="PTHR37038">
    <property type="entry name" value="TRANSCRIPTIONAL REGULATOR-RELATED"/>
    <property type="match status" value="1"/>
</dbReference>
<dbReference type="PROSITE" id="PS50943">
    <property type="entry name" value="HTH_CROC1"/>
    <property type="match status" value="1"/>
</dbReference>
<reference evidence="2 3" key="1">
    <citation type="submission" date="2017-09" db="EMBL/GenBank/DDBJ databases">
        <title>Genome sequence of Lactobacillus brevis D7.</title>
        <authorList>
            <person name="Kwon M.-S."/>
            <person name="Lim S.K."/>
            <person name="Choi H.-J."/>
        </authorList>
    </citation>
    <scope>NUCLEOTIDE SEQUENCE [LARGE SCALE GENOMIC DNA]</scope>
    <source>
        <strain evidence="2 3">D7</strain>
    </source>
</reference>
<dbReference type="InterPro" id="IPR001387">
    <property type="entry name" value="Cro/C1-type_HTH"/>
</dbReference>
<accession>A0A0D0H478</accession>
<dbReference type="CDD" id="cd00093">
    <property type="entry name" value="HTH_XRE"/>
    <property type="match status" value="1"/>
</dbReference>
<comment type="caution">
    <text evidence="2">The sequence shown here is derived from an EMBL/GenBank/DDBJ whole genome shotgun (WGS) entry which is preliminary data.</text>
</comment>
<evidence type="ECO:0000313" key="3">
    <source>
        <dbReference type="Proteomes" id="UP000217918"/>
    </source>
</evidence>